<accession>A0A167FLA7</accession>
<dbReference type="Pfam" id="PF16862">
    <property type="entry name" value="Glyco_hydro_79C"/>
    <property type="match status" value="1"/>
</dbReference>
<dbReference type="OrthoDB" id="2796951at2759"/>
<evidence type="ECO:0000313" key="4">
    <source>
        <dbReference type="Proteomes" id="UP000076738"/>
    </source>
</evidence>
<proteinExistence type="predicted"/>
<evidence type="ECO:0000313" key="3">
    <source>
        <dbReference type="EMBL" id="KZO89617.1"/>
    </source>
</evidence>
<keyword evidence="1" id="KW-0732">Signal</keyword>
<dbReference type="Proteomes" id="UP000076738">
    <property type="component" value="Unassembled WGS sequence"/>
</dbReference>
<dbReference type="EMBL" id="KV417376">
    <property type="protein sequence ID" value="KZO89617.1"/>
    <property type="molecule type" value="Genomic_DNA"/>
</dbReference>
<reference evidence="3 4" key="1">
    <citation type="journal article" date="2016" name="Mol. Biol. Evol.">
        <title>Comparative Genomics of Early-Diverging Mushroom-Forming Fungi Provides Insights into the Origins of Lignocellulose Decay Capabilities.</title>
        <authorList>
            <person name="Nagy L.G."/>
            <person name="Riley R."/>
            <person name="Tritt A."/>
            <person name="Adam C."/>
            <person name="Daum C."/>
            <person name="Floudas D."/>
            <person name="Sun H."/>
            <person name="Yadav J.S."/>
            <person name="Pangilinan J."/>
            <person name="Larsson K.H."/>
            <person name="Matsuura K."/>
            <person name="Barry K."/>
            <person name="Labutti K."/>
            <person name="Kuo R."/>
            <person name="Ohm R.A."/>
            <person name="Bhattacharya S.S."/>
            <person name="Shirouzu T."/>
            <person name="Yoshinaga Y."/>
            <person name="Martin F.M."/>
            <person name="Grigoriev I.V."/>
            <person name="Hibbett D.S."/>
        </authorList>
    </citation>
    <scope>NUCLEOTIDE SEQUENCE [LARGE SCALE GENOMIC DNA]</scope>
    <source>
        <strain evidence="3 4">TUFC12733</strain>
    </source>
</reference>
<protein>
    <submittedName>
        <fullName evidence="3">Glycoside hydrolase family 79 protein</fullName>
    </submittedName>
</protein>
<dbReference type="InterPro" id="IPR031728">
    <property type="entry name" value="GlcAase_C"/>
</dbReference>
<dbReference type="Gene3D" id="3.20.20.80">
    <property type="entry name" value="Glycosidases"/>
    <property type="match status" value="1"/>
</dbReference>
<feature type="domain" description="Beta-glucuronidase C-terminal" evidence="2">
    <location>
        <begin position="403"/>
        <end position="495"/>
    </location>
</feature>
<keyword evidence="3" id="KW-0378">Hydrolase</keyword>
<dbReference type="GO" id="GO:0016787">
    <property type="term" value="F:hydrolase activity"/>
    <property type="evidence" value="ECO:0007669"/>
    <property type="project" value="UniProtKB-KW"/>
</dbReference>
<sequence>MKPRPLLLLPLLGTAAAQTAVTIAVPAAPPAHAQLVPSFPVGLSIEQDRFPDWAGHLGVPNNFTRTLLGNVKDRGGTPPPIRVGGTTEDRTWLSPNSSLRYYDDVFPPSSNSSTQKLYPEATIVYAGSDFWRTTANFPQGTEFTFGINLRAQDPAMAAAVATRVWESVRRENVSMRAFEIGNEPDMYGNWSIGLYTSNWNAAAAAIVNATTTSFGAPTFQLFALANPNPRANFTVSGALAAGVAQGAGVKGLAKIASLHHYNGNPSRVSDLMRKSAVSSQVGQFAPEISAAQKAGLQFEFGETGSVGGHGAPGVSNVAGSVIWAVDYVFQALSIGIKRVYFHNGVCYRYNMFQPIAGCNDGSSTSAPHIMPMYHVLLLLAEAVAYPGAVQVAELETGNGDVSAYGVWAANNGTLLRTVIVNSAAYYSNSSAPRSTYAYTLPNLPMPQGGGRPWLRRLAIPGVERNSGVTWAGQSFETESGVPSGTRVDETLVQDTFEGRESEVVVLYMREG</sequence>
<organism evidence="3 4">
    <name type="scientific">Calocera viscosa (strain TUFC12733)</name>
    <dbReference type="NCBI Taxonomy" id="1330018"/>
    <lineage>
        <taxon>Eukaryota</taxon>
        <taxon>Fungi</taxon>
        <taxon>Dikarya</taxon>
        <taxon>Basidiomycota</taxon>
        <taxon>Agaricomycotina</taxon>
        <taxon>Dacrymycetes</taxon>
        <taxon>Dacrymycetales</taxon>
        <taxon>Dacrymycetaceae</taxon>
        <taxon>Calocera</taxon>
    </lineage>
</organism>
<dbReference type="InterPro" id="IPR052974">
    <property type="entry name" value="GH79_Enzymes"/>
</dbReference>
<dbReference type="InterPro" id="IPR017853">
    <property type="entry name" value="GH"/>
</dbReference>
<feature type="signal peptide" evidence="1">
    <location>
        <begin position="1"/>
        <end position="17"/>
    </location>
</feature>
<dbReference type="PANTHER" id="PTHR36183:SF2">
    <property type="entry name" value="BETA-GLUCURONIDASE C-TERMINAL DOMAIN-CONTAINING PROTEIN"/>
    <property type="match status" value="1"/>
</dbReference>
<dbReference type="PANTHER" id="PTHR36183">
    <property type="entry name" value="BETA-GLUCURONIDASE"/>
    <property type="match status" value="1"/>
</dbReference>
<feature type="chain" id="PRO_5007886415" evidence="1">
    <location>
        <begin position="18"/>
        <end position="511"/>
    </location>
</feature>
<evidence type="ECO:0000256" key="1">
    <source>
        <dbReference type="SAM" id="SignalP"/>
    </source>
</evidence>
<dbReference type="SUPFAM" id="SSF51445">
    <property type="entry name" value="(Trans)glycosidases"/>
    <property type="match status" value="1"/>
</dbReference>
<keyword evidence="4" id="KW-1185">Reference proteome</keyword>
<dbReference type="AlphaFoldDB" id="A0A167FLA7"/>
<name>A0A167FLA7_CALVF</name>
<evidence type="ECO:0000259" key="2">
    <source>
        <dbReference type="Pfam" id="PF16862"/>
    </source>
</evidence>
<gene>
    <name evidence="3" type="ORF">CALVIDRAFT_543430</name>
</gene>